<feature type="domain" description="G-protein coupled receptors family 1 profile" evidence="8">
    <location>
        <begin position="95"/>
        <end position="436"/>
    </location>
</feature>
<accession>A0ABR1DBA7</accession>
<feature type="transmembrane region" description="Helical" evidence="7">
    <location>
        <begin position="418"/>
        <end position="439"/>
    </location>
</feature>
<evidence type="ECO:0000313" key="10">
    <source>
        <dbReference type="Proteomes" id="UP001303046"/>
    </source>
</evidence>
<protein>
    <recommendedName>
        <fullName evidence="8">G-protein coupled receptors family 1 profile domain-containing protein</fullName>
    </recommendedName>
</protein>
<feature type="transmembrane region" description="Helical" evidence="7">
    <location>
        <begin position="250"/>
        <end position="277"/>
    </location>
</feature>
<dbReference type="EMBL" id="JAVFWL010000004">
    <property type="protein sequence ID" value="KAK6747779.1"/>
    <property type="molecule type" value="Genomic_DNA"/>
</dbReference>
<feature type="transmembrane region" description="Helical" evidence="7">
    <location>
        <begin position="384"/>
        <end position="406"/>
    </location>
</feature>
<evidence type="ECO:0000256" key="2">
    <source>
        <dbReference type="ARBA" id="ARBA00022475"/>
    </source>
</evidence>
<sequence length="451" mass="51432">MKSNRDPFNHSGEVLDVNLSALASPPEPIFSDYLELASLVLMFIIGAPLNLAAYTQDPAKTDIHISIADYPHYYEFDYFCPCSSTEAIDQGKPKILAERQVTSRLDLLKRNLNYADLLVIFVYVPSRACWLLTYDWRGGDLLCRVVKMMHTVAFQSSSNVIVCIALDRLFSVFSATRHSPDKANRRIRIMLSAAWIIAFMIGLPQLFVWRSYVPFEHLNWSQCLQIWEIARIENATIRGRLFDAESWYSIAHIGLVFWIPALIVVMCYVIVLTWVFINSRPSISISGKRTGSLQTGCETVDTMLTRASEWNPLKTFSLTKMKDMKEEKCTGPPRIVVSDESSVPLTSRPSIASSEASAVIRTSVHNSQSYHASVNRSRAVRVSFLLVVAYIICWLPYNLLSLVHLIDSQLFANSFNKLYFLHEFMVFNSVVNPYLYGLFSHSDKIRRRIHE</sequence>
<gene>
    <name evidence="9" type="primary">Necator_chrIV.g14065</name>
    <name evidence="9" type="ORF">RB195_000771</name>
</gene>
<evidence type="ECO:0000256" key="5">
    <source>
        <dbReference type="ARBA" id="ARBA00023136"/>
    </source>
</evidence>
<dbReference type="Gene3D" id="1.20.1070.10">
    <property type="entry name" value="Rhodopsin 7-helix transmembrane proteins"/>
    <property type="match status" value="1"/>
</dbReference>
<keyword evidence="4 7" id="KW-1133">Transmembrane helix</keyword>
<dbReference type="Pfam" id="PF00001">
    <property type="entry name" value="7tm_1"/>
    <property type="match status" value="1"/>
</dbReference>
<evidence type="ECO:0000259" key="8">
    <source>
        <dbReference type="PROSITE" id="PS50262"/>
    </source>
</evidence>
<keyword evidence="2" id="KW-1003">Cell membrane</keyword>
<dbReference type="PROSITE" id="PS50262">
    <property type="entry name" value="G_PROTEIN_RECEP_F1_2"/>
    <property type="match status" value="1"/>
</dbReference>
<dbReference type="PRINTS" id="PR00237">
    <property type="entry name" value="GPCRRHODOPSN"/>
</dbReference>
<keyword evidence="6" id="KW-0675">Receptor</keyword>
<name>A0ABR1DBA7_NECAM</name>
<dbReference type="PANTHER" id="PTHR24241:SF59">
    <property type="entry name" value="ADIPOKINETIC HORMONE RECEPTOR, ISOFORM C"/>
    <property type="match status" value="1"/>
</dbReference>
<feature type="transmembrane region" description="Helical" evidence="7">
    <location>
        <begin position="187"/>
        <end position="209"/>
    </location>
</feature>
<comment type="caution">
    <text evidence="9">The sequence shown here is derived from an EMBL/GenBank/DDBJ whole genome shotgun (WGS) entry which is preliminary data.</text>
</comment>
<evidence type="ECO:0000256" key="6">
    <source>
        <dbReference type="ARBA" id="ARBA00023170"/>
    </source>
</evidence>
<keyword evidence="10" id="KW-1185">Reference proteome</keyword>
<evidence type="ECO:0000256" key="1">
    <source>
        <dbReference type="ARBA" id="ARBA00004651"/>
    </source>
</evidence>
<keyword evidence="3 7" id="KW-0812">Transmembrane</keyword>
<dbReference type="InterPro" id="IPR000276">
    <property type="entry name" value="GPCR_Rhodpsn"/>
</dbReference>
<dbReference type="InterPro" id="IPR017452">
    <property type="entry name" value="GPCR_Rhodpsn_7TM"/>
</dbReference>
<evidence type="ECO:0000256" key="7">
    <source>
        <dbReference type="SAM" id="Phobius"/>
    </source>
</evidence>
<comment type="subcellular location">
    <subcellularLocation>
        <location evidence="1">Cell membrane</location>
        <topology evidence="1">Multi-pass membrane protein</topology>
    </subcellularLocation>
</comment>
<dbReference type="Proteomes" id="UP001303046">
    <property type="component" value="Unassembled WGS sequence"/>
</dbReference>
<organism evidence="9 10">
    <name type="scientific">Necator americanus</name>
    <name type="common">Human hookworm</name>
    <dbReference type="NCBI Taxonomy" id="51031"/>
    <lineage>
        <taxon>Eukaryota</taxon>
        <taxon>Metazoa</taxon>
        <taxon>Ecdysozoa</taxon>
        <taxon>Nematoda</taxon>
        <taxon>Chromadorea</taxon>
        <taxon>Rhabditida</taxon>
        <taxon>Rhabditina</taxon>
        <taxon>Rhabditomorpha</taxon>
        <taxon>Strongyloidea</taxon>
        <taxon>Ancylostomatidae</taxon>
        <taxon>Bunostominae</taxon>
        <taxon>Necator</taxon>
    </lineage>
</organism>
<dbReference type="SUPFAM" id="SSF81321">
    <property type="entry name" value="Family A G protein-coupled receptor-like"/>
    <property type="match status" value="1"/>
</dbReference>
<proteinExistence type="predicted"/>
<reference evidence="9 10" key="1">
    <citation type="submission" date="2023-08" db="EMBL/GenBank/DDBJ databases">
        <title>A Necator americanus chromosomal reference genome.</title>
        <authorList>
            <person name="Ilik V."/>
            <person name="Petrzelkova K.J."/>
            <person name="Pardy F."/>
            <person name="Fuh T."/>
            <person name="Niatou-Singa F.S."/>
            <person name="Gouil Q."/>
            <person name="Baker L."/>
            <person name="Ritchie M.E."/>
            <person name="Jex A.R."/>
            <person name="Gazzola D."/>
            <person name="Li H."/>
            <person name="Toshio Fujiwara R."/>
            <person name="Zhan B."/>
            <person name="Aroian R.V."/>
            <person name="Pafco B."/>
            <person name="Schwarz E.M."/>
        </authorList>
    </citation>
    <scope>NUCLEOTIDE SEQUENCE [LARGE SCALE GENOMIC DNA]</scope>
    <source>
        <strain evidence="9 10">Aroian</strain>
        <tissue evidence="9">Whole animal</tissue>
    </source>
</reference>
<evidence type="ECO:0000313" key="9">
    <source>
        <dbReference type="EMBL" id="KAK6747779.1"/>
    </source>
</evidence>
<feature type="transmembrane region" description="Helical" evidence="7">
    <location>
        <begin position="36"/>
        <end position="54"/>
    </location>
</feature>
<evidence type="ECO:0000256" key="3">
    <source>
        <dbReference type="ARBA" id="ARBA00022692"/>
    </source>
</evidence>
<dbReference type="PANTHER" id="PTHR24241">
    <property type="entry name" value="NEUROPEPTIDE RECEPTOR-RELATED G-PROTEIN COUPLED RECEPTOR"/>
    <property type="match status" value="1"/>
</dbReference>
<evidence type="ECO:0000256" key="4">
    <source>
        <dbReference type="ARBA" id="ARBA00022989"/>
    </source>
</evidence>
<keyword evidence="5 7" id="KW-0472">Membrane</keyword>